<reference evidence="1" key="1">
    <citation type="submission" date="2021-02" db="EMBL/GenBank/DDBJ databases">
        <authorList>
            <person name="Dougan E. K."/>
            <person name="Rhodes N."/>
            <person name="Thang M."/>
            <person name="Chan C."/>
        </authorList>
    </citation>
    <scope>NUCLEOTIDE SEQUENCE</scope>
</reference>
<feature type="non-terminal residue" evidence="1">
    <location>
        <position position="103"/>
    </location>
</feature>
<feature type="non-terminal residue" evidence="1">
    <location>
        <position position="1"/>
    </location>
</feature>
<organism evidence="1 2">
    <name type="scientific">Polarella glacialis</name>
    <name type="common">Dinoflagellate</name>
    <dbReference type="NCBI Taxonomy" id="89957"/>
    <lineage>
        <taxon>Eukaryota</taxon>
        <taxon>Sar</taxon>
        <taxon>Alveolata</taxon>
        <taxon>Dinophyceae</taxon>
        <taxon>Suessiales</taxon>
        <taxon>Suessiaceae</taxon>
        <taxon>Polarella</taxon>
    </lineage>
</organism>
<dbReference type="AlphaFoldDB" id="A0A813FXW3"/>
<dbReference type="Proteomes" id="UP000654075">
    <property type="component" value="Unassembled WGS sequence"/>
</dbReference>
<proteinExistence type="predicted"/>
<protein>
    <submittedName>
        <fullName evidence="1">Uncharacterized protein</fullName>
    </submittedName>
</protein>
<comment type="caution">
    <text evidence="1">The sequence shown here is derived from an EMBL/GenBank/DDBJ whole genome shotgun (WGS) entry which is preliminary data.</text>
</comment>
<gene>
    <name evidence="1" type="ORF">PGLA1383_LOCUS35070</name>
</gene>
<dbReference type="EMBL" id="CAJNNV010026153">
    <property type="protein sequence ID" value="CAE8617408.1"/>
    <property type="molecule type" value="Genomic_DNA"/>
</dbReference>
<evidence type="ECO:0000313" key="1">
    <source>
        <dbReference type="EMBL" id="CAE8617408.1"/>
    </source>
</evidence>
<keyword evidence="2" id="KW-1185">Reference proteome</keyword>
<sequence>VVSGSIPRFRSGSGAISPFQWFIGGRWRPAVCNRGQRQAAPPAGSSTTSSTCFLWGAWRAIWTAWIWLRRLWSSCAKLCPRSARAADVGADALRAGAARAAGR</sequence>
<name>A0A813FXW3_POLGL</name>
<evidence type="ECO:0000313" key="2">
    <source>
        <dbReference type="Proteomes" id="UP000654075"/>
    </source>
</evidence>
<accession>A0A813FXW3</accession>